<proteinExistence type="predicted"/>
<protein>
    <submittedName>
        <fullName evidence="8">S1/P1 nuclease</fullName>
    </submittedName>
</protein>
<dbReference type="SUPFAM" id="SSF48537">
    <property type="entry name" value="Phospholipase C/P1 nuclease"/>
    <property type="match status" value="1"/>
</dbReference>
<dbReference type="OrthoDB" id="267579at2"/>
<evidence type="ECO:0000256" key="2">
    <source>
        <dbReference type="ARBA" id="ARBA00022723"/>
    </source>
</evidence>
<dbReference type="EMBL" id="VOEI01000002">
    <property type="protein sequence ID" value="TWR26834.1"/>
    <property type="molecule type" value="Genomic_DNA"/>
</dbReference>
<keyword evidence="5" id="KW-1015">Disulfide bond</keyword>
<accession>A0A563U690</accession>
<dbReference type="GO" id="GO:0003676">
    <property type="term" value="F:nucleic acid binding"/>
    <property type="evidence" value="ECO:0007669"/>
    <property type="project" value="InterPro"/>
</dbReference>
<dbReference type="GO" id="GO:0046872">
    <property type="term" value="F:metal ion binding"/>
    <property type="evidence" value="ECO:0007669"/>
    <property type="project" value="UniProtKB-KW"/>
</dbReference>
<feature type="transmembrane region" description="Helical" evidence="7">
    <location>
        <begin position="41"/>
        <end position="58"/>
    </location>
</feature>
<name>A0A563U690_9SPHI</name>
<evidence type="ECO:0000313" key="8">
    <source>
        <dbReference type="EMBL" id="TWR26834.1"/>
    </source>
</evidence>
<evidence type="ECO:0000256" key="1">
    <source>
        <dbReference type="ARBA" id="ARBA00022722"/>
    </source>
</evidence>
<dbReference type="CDD" id="cd11010">
    <property type="entry name" value="S1-P1_nuclease"/>
    <property type="match status" value="1"/>
</dbReference>
<keyword evidence="4" id="KW-0378">Hydrolase</keyword>
<gene>
    <name evidence="8" type="ORF">FPZ42_07290</name>
</gene>
<keyword evidence="7" id="KW-0812">Transmembrane</keyword>
<dbReference type="PANTHER" id="PTHR33146:SF26">
    <property type="entry name" value="ENDONUCLEASE 4"/>
    <property type="match status" value="1"/>
</dbReference>
<dbReference type="Pfam" id="PF02265">
    <property type="entry name" value="S1-P1_nuclease"/>
    <property type="match status" value="1"/>
</dbReference>
<keyword evidence="7" id="KW-1133">Transmembrane helix</keyword>
<evidence type="ECO:0000256" key="7">
    <source>
        <dbReference type="SAM" id="Phobius"/>
    </source>
</evidence>
<keyword evidence="2" id="KW-0479">Metal-binding</keyword>
<dbReference type="AlphaFoldDB" id="A0A563U690"/>
<evidence type="ECO:0000256" key="6">
    <source>
        <dbReference type="ARBA" id="ARBA00023180"/>
    </source>
</evidence>
<dbReference type="GO" id="GO:0004519">
    <property type="term" value="F:endonuclease activity"/>
    <property type="evidence" value="ECO:0007669"/>
    <property type="project" value="UniProtKB-KW"/>
</dbReference>
<reference evidence="8 9" key="1">
    <citation type="submission" date="2019-07" db="EMBL/GenBank/DDBJ databases">
        <authorList>
            <person name="Kim J."/>
        </authorList>
    </citation>
    <scope>NUCLEOTIDE SEQUENCE [LARGE SCALE GENOMIC DNA]</scope>
    <source>
        <strain evidence="8 9">MJ1a</strain>
    </source>
</reference>
<sequence length="406" mass="45160">MLRYFTIREITRSSIFGLSHLLKSYSHTWHKSSLFSMKKNLVYVAALGSILFLASWGYKGHRAIAAIAQKHLSSNTAYVVSAYLQGEAMSEVATWADENRDRKTASWHYLNLPLGLTHEAFVKAVTQSDNNIYTAILKTEASLKEKELPAEQKNEALKYLIHLVGDAHQPMHVSRKEDKGGNTIQVRFDGKGSNLHSLWDSKLIDHEGLSEQDISKNYDVATAAEISKWQSDSPVEWLWESYQISSNLYALTRSGATIDEAYYEKFIPVIHQRINQAGIRLAGELNKLFNAAALPPLATRFSKTMEGKITRDSTTAIIALTNIADFTGKTVSTSGKVYSIKDIGSMVLINLGGSYPHQLLTVALKGKAKRLGSELSDKVIQVTGEIIDYKGKPEIIVTDPVNIKIQ</sequence>
<comment type="caution">
    <text evidence="8">The sequence shown here is derived from an EMBL/GenBank/DDBJ whole genome shotgun (WGS) entry which is preliminary data.</text>
</comment>
<keyword evidence="7" id="KW-0472">Membrane</keyword>
<dbReference type="PANTHER" id="PTHR33146">
    <property type="entry name" value="ENDONUCLEASE 4"/>
    <property type="match status" value="1"/>
</dbReference>
<dbReference type="InterPro" id="IPR003154">
    <property type="entry name" value="S1/P1nuclease"/>
</dbReference>
<keyword evidence="3" id="KW-0255">Endonuclease</keyword>
<dbReference type="GO" id="GO:0006308">
    <property type="term" value="P:DNA catabolic process"/>
    <property type="evidence" value="ECO:0007669"/>
    <property type="project" value="InterPro"/>
</dbReference>
<keyword evidence="1" id="KW-0540">Nuclease</keyword>
<evidence type="ECO:0000256" key="5">
    <source>
        <dbReference type="ARBA" id="ARBA00023157"/>
    </source>
</evidence>
<keyword evidence="9" id="KW-1185">Reference proteome</keyword>
<evidence type="ECO:0000256" key="3">
    <source>
        <dbReference type="ARBA" id="ARBA00022759"/>
    </source>
</evidence>
<keyword evidence="6" id="KW-0325">Glycoprotein</keyword>
<dbReference type="GO" id="GO:0016788">
    <property type="term" value="F:hydrolase activity, acting on ester bonds"/>
    <property type="evidence" value="ECO:0007669"/>
    <property type="project" value="InterPro"/>
</dbReference>
<evidence type="ECO:0000313" key="9">
    <source>
        <dbReference type="Proteomes" id="UP000318010"/>
    </source>
</evidence>
<dbReference type="InterPro" id="IPR008947">
    <property type="entry name" value="PLipase_C/P1_nuclease_dom_sf"/>
</dbReference>
<evidence type="ECO:0000256" key="4">
    <source>
        <dbReference type="ARBA" id="ARBA00022801"/>
    </source>
</evidence>
<dbReference type="Proteomes" id="UP000318010">
    <property type="component" value="Unassembled WGS sequence"/>
</dbReference>
<organism evidence="8 9">
    <name type="scientific">Mucilaginibacter achroorhodeus</name>
    <dbReference type="NCBI Taxonomy" id="2599294"/>
    <lineage>
        <taxon>Bacteria</taxon>
        <taxon>Pseudomonadati</taxon>
        <taxon>Bacteroidota</taxon>
        <taxon>Sphingobacteriia</taxon>
        <taxon>Sphingobacteriales</taxon>
        <taxon>Sphingobacteriaceae</taxon>
        <taxon>Mucilaginibacter</taxon>
    </lineage>
</organism>
<dbReference type="Gene3D" id="1.10.575.10">
    <property type="entry name" value="P1 Nuclease"/>
    <property type="match status" value="1"/>
</dbReference>